<dbReference type="SMART" id="SM00388">
    <property type="entry name" value="HisKA"/>
    <property type="match status" value="1"/>
</dbReference>
<dbReference type="InterPro" id="IPR036890">
    <property type="entry name" value="HATPase_C_sf"/>
</dbReference>
<feature type="domain" description="Response regulatory" evidence="17">
    <location>
        <begin position="542"/>
        <end position="658"/>
    </location>
</feature>
<dbReference type="Pfam" id="PF02518">
    <property type="entry name" value="HATPase_c"/>
    <property type="match status" value="1"/>
</dbReference>
<evidence type="ECO:0000256" key="10">
    <source>
        <dbReference type="ARBA" id="ARBA00022989"/>
    </source>
</evidence>
<evidence type="ECO:0000256" key="9">
    <source>
        <dbReference type="ARBA" id="ARBA00022840"/>
    </source>
</evidence>
<keyword evidence="4 13" id="KW-0597">Phosphoprotein</keyword>
<gene>
    <name evidence="18" type="ORF">U14_02555</name>
</gene>
<dbReference type="Gene3D" id="3.30.565.10">
    <property type="entry name" value="Histidine kinase-like ATPase, C-terminal domain"/>
    <property type="match status" value="1"/>
</dbReference>
<dbReference type="PROSITE" id="PS50110">
    <property type="entry name" value="RESPONSE_REGULATORY"/>
    <property type="match status" value="1"/>
</dbReference>
<reference evidence="18" key="1">
    <citation type="journal article" date="2015" name="PeerJ">
        <title>First genomic representation of candidate bacterial phylum KSB3 points to enhanced environmental sensing as a trigger of wastewater bulking.</title>
        <authorList>
            <person name="Sekiguchi Y."/>
            <person name="Ohashi A."/>
            <person name="Parks D.H."/>
            <person name="Yamauchi T."/>
            <person name="Tyson G.W."/>
            <person name="Hugenholtz P."/>
        </authorList>
    </citation>
    <scope>NUCLEOTIDE SEQUENCE [LARGE SCALE GENOMIC DNA]</scope>
</reference>
<name>A0A081BLP6_9BACT</name>
<keyword evidence="8 18" id="KW-0418">Kinase</keyword>
<dbReference type="Proteomes" id="UP000030700">
    <property type="component" value="Unassembled WGS sequence"/>
</dbReference>
<sequence>MFTKFSLPRLRLTSRLSLRLFWYAVLCSAIFTLFASALQLWLSYRHDLDSIEEDLQFIAASYLPALEQSLYELDAEQLLLQLRGLLEFEYIAYVEIISPESHIGTFSAGNPNAKVSAIREFPLEYKTIRYKKSNRLPLGVLKIVITRNSIKQRLAKNAMLIFATNAVQTFLTAFMLLIITHLLITRHLVTMANYTSSLNVHQLESILALQRHHPKYGSMDELDMVVAALNDLQVRLKSDIIRRLRAEERLRNMYAELEMRVQQRTEELVLMNRELQQAKETAEQASRSKSMFLANMSHELRTPLNVILGYAQILEQERALSAHEHKAIETIHRSGEHLLQMIDDLLEFSKVETQKLDLQAKDVALPKFLHDIANMMRIRAYQKQVSVVTDFAPDLPARILIDEHRLRQVLLNILNNAVKYTEQGTITFRVCQRDHADAPSSMTLRFEIQDTGIGIPADQLGKIFDAFYQVDTNAAHIEGTGLGLAISRSLVRMMGGELCVESEVGRGSVFWFDLSVVAISTHASESSSPDHRITGYVGERRHILIVDDDPQNLAVMRDMLRPLDFRVDDAERGDIALEKIRNRRPDLLFLDIIMPEMDGLEVARRLRQFPKCEAMPIIAISANISEEYRQKSLEAGCDEFLSKPVYFDRLFQILQQYLGLEWVYENAKLKHSATCILEEPIGAIPPLEDLQTLFSAAQARNITAIKKWLDMFQQRGTEYQAFLSNVQFYAAQYQFDSMVEFLATYLRGANP</sequence>
<dbReference type="InterPro" id="IPR005467">
    <property type="entry name" value="His_kinase_dom"/>
</dbReference>
<evidence type="ECO:0000256" key="1">
    <source>
        <dbReference type="ARBA" id="ARBA00000085"/>
    </source>
</evidence>
<keyword evidence="11" id="KW-0902">Two-component regulatory system</keyword>
<evidence type="ECO:0000313" key="19">
    <source>
        <dbReference type="Proteomes" id="UP000030700"/>
    </source>
</evidence>
<dbReference type="SUPFAM" id="SSF47384">
    <property type="entry name" value="Homodimeric domain of signal transducing histidine kinase"/>
    <property type="match status" value="1"/>
</dbReference>
<dbReference type="InterPro" id="IPR001789">
    <property type="entry name" value="Sig_transdc_resp-reg_receiver"/>
</dbReference>
<dbReference type="InterPro" id="IPR033414">
    <property type="entry name" value="Sensor_dom"/>
</dbReference>
<evidence type="ECO:0000256" key="8">
    <source>
        <dbReference type="ARBA" id="ARBA00022777"/>
    </source>
</evidence>
<comment type="subcellular location">
    <subcellularLocation>
        <location evidence="2">Membrane</location>
    </subcellularLocation>
</comment>
<evidence type="ECO:0000256" key="4">
    <source>
        <dbReference type="ARBA" id="ARBA00022553"/>
    </source>
</evidence>
<feature type="modified residue" description="4-aspartylphosphate" evidence="13">
    <location>
        <position position="591"/>
    </location>
</feature>
<dbReference type="InterPro" id="IPR011006">
    <property type="entry name" value="CheY-like_superfamily"/>
</dbReference>
<keyword evidence="19" id="KW-1185">Reference proteome</keyword>
<feature type="transmembrane region" description="Helical" evidence="15">
    <location>
        <begin position="160"/>
        <end position="184"/>
    </location>
</feature>
<feature type="transmembrane region" description="Helical" evidence="15">
    <location>
        <begin position="20"/>
        <end position="42"/>
    </location>
</feature>
<dbReference type="PANTHER" id="PTHR45339:SF1">
    <property type="entry name" value="HYBRID SIGNAL TRANSDUCTION HISTIDINE KINASE J"/>
    <property type="match status" value="1"/>
</dbReference>
<organism evidence="18">
    <name type="scientific">Candidatus Moduliflexus flocculans</name>
    <dbReference type="NCBI Taxonomy" id="1499966"/>
    <lineage>
        <taxon>Bacteria</taxon>
        <taxon>Candidatus Moduliflexota</taxon>
        <taxon>Candidatus Moduliflexia</taxon>
        <taxon>Candidatus Moduliflexales</taxon>
        <taxon>Candidatus Moduliflexaceae</taxon>
    </lineage>
</organism>
<evidence type="ECO:0000256" key="3">
    <source>
        <dbReference type="ARBA" id="ARBA00012438"/>
    </source>
</evidence>
<dbReference type="CDD" id="cd16922">
    <property type="entry name" value="HATPase_EvgS-ArcB-TorS-like"/>
    <property type="match status" value="1"/>
</dbReference>
<evidence type="ECO:0000256" key="12">
    <source>
        <dbReference type="ARBA" id="ARBA00023136"/>
    </source>
</evidence>
<dbReference type="CDD" id="cd17546">
    <property type="entry name" value="REC_hyHK_CKI1_RcsC-like"/>
    <property type="match status" value="1"/>
</dbReference>
<dbReference type="STRING" id="1499966.U14_02555"/>
<dbReference type="InterPro" id="IPR036097">
    <property type="entry name" value="HisK_dim/P_sf"/>
</dbReference>
<dbReference type="GO" id="GO:0016020">
    <property type="term" value="C:membrane"/>
    <property type="evidence" value="ECO:0007669"/>
    <property type="project" value="UniProtKB-SubCell"/>
</dbReference>
<dbReference type="EMBL" id="DF820457">
    <property type="protein sequence ID" value="GAK51312.1"/>
    <property type="molecule type" value="Genomic_DNA"/>
</dbReference>
<dbReference type="Gene3D" id="3.40.50.2300">
    <property type="match status" value="1"/>
</dbReference>
<feature type="domain" description="Histidine kinase" evidence="16">
    <location>
        <begin position="295"/>
        <end position="518"/>
    </location>
</feature>
<keyword evidence="9" id="KW-0067">ATP-binding</keyword>
<dbReference type="PANTHER" id="PTHR45339">
    <property type="entry name" value="HYBRID SIGNAL TRANSDUCTION HISTIDINE KINASE J"/>
    <property type="match status" value="1"/>
</dbReference>
<evidence type="ECO:0000256" key="11">
    <source>
        <dbReference type="ARBA" id="ARBA00023012"/>
    </source>
</evidence>
<evidence type="ECO:0000256" key="2">
    <source>
        <dbReference type="ARBA" id="ARBA00004370"/>
    </source>
</evidence>
<dbReference type="Gene3D" id="1.10.287.130">
    <property type="match status" value="1"/>
</dbReference>
<dbReference type="HOGENOM" id="CLU_000445_104_15_0"/>
<feature type="coiled-coil region" evidence="14">
    <location>
        <begin position="247"/>
        <end position="288"/>
    </location>
</feature>
<evidence type="ECO:0000256" key="5">
    <source>
        <dbReference type="ARBA" id="ARBA00022679"/>
    </source>
</evidence>
<dbReference type="SMART" id="SM00448">
    <property type="entry name" value="REC"/>
    <property type="match status" value="1"/>
</dbReference>
<evidence type="ECO:0000313" key="18">
    <source>
        <dbReference type="EMBL" id="GAK51312.1"/>
    </source>
</evidence>
<accession>A0A081BLP6</accession>
<evidence type="ECO:0000256" key="14">
    <source>
        <dbReference type="SAM" id="Coils"/>
    </source>
</evidence>
<proteinExistence type="predicted"/>
<dbReference type="InterPro" id="IPR004358">
    <property type="entry name" value="Sig_transdc_His_kin-like_C"/>
</dbReference>
<dbReference type="SUPFAM" id="SSF52172">
    <property type="entry name" value="CheY-like"/>
    <property type="match status" value="1"/>
</dbReference>
<dbReference type="EC" id="2.7.13.3" evidence="3"/>
<comment type="catalytic activity">
    <reaction evidence="1">
        <text>ATP + protein L-histidine = ADP + protein N-phospho-L-histidine.</text>
        <dbReference type="EC" id="2.7.13.3"/>
    </reaction>
</comment>
<keyword evidence="14" id="KW-0175">Coiled coil</keyword>
<evidence type="ECO:0000259" key="17">
    <source>
        <dbReference type="PROSITE" id="PS50110"/>
    </source>
</evidence>
<dbReference type="SMART" id="SM00387">
    <property type="entry name" value="HATPase_c"/>
    <property type="match status" value="1"/>
</dbReference>
<dbReference type="InterPro" id="IPR003594">
    <property type="entry name" value="HATPase_dom"/>
</dbReference>
<dbReference type="PROSITE" id="PS50109">
    <property type="entry name" value="HIS_KIN"/>
    <property type="match status" value="1"/>
</dbReference>
<dbReference type="CDD" id="cd00082">
    <property type="entry name" value="HisKA"/>
    <property type="match status" value="1"/>
</dbReference>
<dbReference type="GO" id="GO:0000155">
    <property type="term" value="F:phosphorelay sensor kinase activity"/>
    <property type="evidence" value="ECO:0007669"/>
    <property type="project" value="InterPro"/>
</dbReference>
<keyword evidence="6 15" id="KW-0812">Transmembrane</keyword>
<evidence type="ECO:0000256" key="6">
    <source>
        <dbReference type="ARBA" id="ARBA00022692"/>
    </source>
</evidence>
<dbReference type="AlphaFoldDB" id="A0A081BLP6"/>
<dbReference type="PRINTS" id="PR00344">
    <property type="entry name" value="BCTRLSENSOR"/>
</dbReference>
<keyword evidence="7" id="KW-0547">Nucleotide-binding</keyword>
<evidence type="ECO:0000256" key="15">
    <source>
        <dbReference type="SAM" id="Phobius"/>
    </source>
</evidence>
<dbReference type="FunFam" id="3.30.565.10:FF:000010">
    <property type="entry name" value="Sensor histidine kinase RcsC"/>
    <property type="match status" value="1"/>
</dbReference>
<dbReference type="Pfam" id="PF00072">
    <property type="entry name" value="Response_reg"/>
    <property type="match status" value="1"/>
</dbReference>
<dbReference type="FunFam" id="1.10.287.130:FF:000004">
    <property type="entry name" value="Ethylene receptor 1"/>
    <property type="match status" value="1"/>
</dbReference>
<keyword evidence="12 15" id="KW-0472">Membrane</keyword>
<dbReference type="Pfam" id="PF17149">
    <property type="entry name" value="CHASE5"/>
    <property type="match status" value="1"/>
</dbReference>
<dbReference type="Pfam" id="PF00512">
    <property type="entry name" value="HisKA"/>
    <property type="match status" value="1"/>
</dbReference>
<keyword evidence="10 15" id="KW-1133">Transmembrane helix</keyword>
<evidence type="ECO:0000259" key="16">
    <source>
        <dbReference type="PROSITE" id="PS50109"/>
    </source>
</evidence>
<protein>
    <recommendedName>
        <fullName evidence="3">histidine kinase</fullName>
        <ecNumber evidence="3">2.7.13.3</ecNumber>
    </recommendedName>
</protein>
<dbReference type="GO" id="GO:0005524">
    <property type="term" value="F:ATP binding"/>
    <property type="evidence" value="ECO:0007669"/>
    <property type="project" value="UniProtKB-KW"/>
</dbReference>
<evidence type="ECO:0000256" key="7">
    <source>
        <dbReference type="ARBA" id="ARBA00022741"/>
    </source>
</evidence>
<dbReference type="SUPFAM" id="SSF55874">
    <property type="entry name" value="ATPase domain of HSP90 chaperone/DNA topoisomerase II/histidine kinase"/>
    <property type="match status" value="1"/>
</dbReference>
<keyword evidence="5" id="KW-0808">Transferase</keyword>
<evidence type="ECO:0000256" key="13">
    <source>
        <dbReference type="PROSITE-ProRule" id="PRU00169"/>
    </source>
</evidence>
<dbReference type="InterPro" id="IPR003661">
    <property type="entry name" value="HisK_dim/P_dom"/>
</dbReference>